<evidence type="ECO:0000313" key="2">
    <source>
        <dbReference type="EMBL" id="MFC3660219.1"/>
    </source>
</evidence>
<feature type="region of interest" description="Disordered" evidence="1">
    <location>
        <begin position="23"/>
        <end position="50"/>
    </location>
</feature>
<organism evidence="2 3">
    <name type="scientific">Luteimonas notoginsengisoli</name>
    <dbReference type="NCBI Taxonomy" id="1578200"/>
    <lineage>
        <taxon>Bacteria</taxon>
        <taxon>Pseudomonadati</taxon>
        <taxon>Pseudomonadota</taxon>
        <taxon>Gammaproteobacteria</taxon>
        <taxon>Lysobacterales</taxon>
        <taxon>Lysobacteraceae</taxon>
        <taxon>Luteimonas</taxon>
    </lineage>
</organism>
<feature type="compositionally biased region" description="Gly residues" evidence="1">
    <location>
        <begin position="494"/>
        <end position="503"/>
    </location>
</feature>
<protein>
    <recommendedName>
        <fullName evidence="4">ATP-binding protein</fullName>
    </recommendedName>
</protein>
<feature type="region of interest" description="Disordered" evidence="1">
    <location>
        <begin position="483"/>
        <end position="545"/>
    </location>
</feature>
<comment type="caution">
    <text evidence="2">The sequence shown here is derived from an EMBL/GenBank/DDBJ whole genome shotgun (WGS) entry which is preliminary data.</text>
</comment>
<dbReference type="RefSeq" id="WP_386709287.1">
    <property type="nucleotide sequence ID" value="NZ_JBHRYF010000008.1"/>
</dbReference>
<proteinExistence type="predicted"/>
<feature type="compositionally biased region" description="Gly residues" evidence="1">
    <location>
        <begin position="514"/>
        <end position="532"/>
    </location>
</feature>
<dbReference type="EMBL" id="JBHRYF010000008">
    <property type="protein sequence ID" value="MFC3660219.1"/>
    <property type="molecule type" value="Genomic_DNA"/>
</dbReference>
<dbReference type="Proteomes" id="UP001595724">
    <property type="component" value="Unassembled WGS sequence"/>
</dbReference>
<evidence type="ECO:0000256" key="1">
    <source>
        <dbReference type="SAM" id="MobiDB-lite"/>
    </source>
</evidence>
<name>A0ABV7UTA4_9GAMM</name>
<keyword evidence="3" id="KW-1185">Reference proteome</keyword>
<sequence>MANWEFLPNPGREEEGLGHAGIETFKGSPYPGIARESSQNSLDAAARQPDGTSAPVHLVFRRLSLPAEEIPGLPELRKALRACLDQAKDRNLKKDRDFFERANRVAAQPRIPVLSVEDYGTMGLIGPAVQGKPFHALVKSSGVSQKADADAGGSFGIGKNAAFAISDLRTVFYSTLYDEGKGKIHFAQGKSVLVSHDAGGGEHNRATGYWGISEFLPVADEGQLPGWLRRTEVGTTVASIGFIEEPDWHWQMVESLIRNFFSAINSGAISFTVQWSVDDFLHISPEVLEGLFDLKEVRDAAERAGTIDDLDFSKAMLSALKSSEAETRTEEFIGVGTFRMTLLQSDGFPRRLGILRNGMYISDNLRHFGHAMSRFPMSRDFVAVLEPDDRDTSGRVRDLESPRHDEISAERLDDLSERRKLKAAMKKVGEWVRNTIKSATTRPAGPEVLLDEMNRFFSKPSAGQTIPDPANKNDDPERTKLAARNTSKPAVGAGSQGESGSSGGKKPSKTEGGKTTGGRQGTGRGTAGGRGGKSIPVDALRNSRSSDGRQRIIAFTPGATGTAILEIAAVGVTNDETLDVRSVDGNSSAKAPRLELTDGARKTIMVEFDSPYHGPISVVLTPVAEKSDEN</sequence>
<reference evidence="3" key="1">
    <citation type="journal article" date="2019" name="Int. J. Syst. Evol. Microbiol.">
        <title>The Global Catalogue of Microorganisms (GCM) 10K type strain sequencing project: providing services to taxonomists for standard genome sequencing and annotation.</title>
        <authorList>
            <consortium name="The Broad Institute Genomics Platform"/>
            <consortium name="The Broad Institute Genome Sequencing Center for Infectious Disease"/>
            <person name="Wu L."/>
            <person name="Ma J."/>
        </authorList>
    </citation>
    <scope>NUCLEOTIDE SEQUENCE [LARGE SCALE GENOMIC DNA]</scope>
    <source>
        <strain evidence="3">KCTC 42211</strain>
    </source>
</reference>
<evidence type="ECO:0000313" key="3">
    <source>
        <dbReference type="Proteomes" id="UP001595724"/>
    </source>
</evidence>
<gene>
    <name evidence="2" type="ORF">ACFOM9_09095</name>
</gene>
<accession>A0ABV7UTA4</accession>
<evidence type="ECO:0008006" key="4">
    <source>
        <dbReference type="Google" id="ProtNLM"/>
    </source>
</evidence>